<sequence length="54" mass="5326">MEATASGGAGGFRLRPAGGNGCIGITANDVATGAEAVEERCTGAADQRFLIRTG</sequence>
<dbReference type="Proteomes" id="UP001595824">
    <property type="component" value="Unassembled WGS sequence"/>
</dbReference>
<reference evidence="2" key="1">
    <citation type="journal article" date="2019" name="Int. J. Syst. Evol. Microbiol.">
        <title>The Global Catalogue of Microorganisms (GCM) 10K type strain sequencing project: providing services to taxonomists for standard genome sequencing and annotation.</title>
        <authorList>
            <consortium name="The Broad Institute Genomics Platform"/>
            <consortium name="The Broad Institute Genome Sequencing Center for Infectious Disease"/>
            <person name="Wu L."/>
            <person name="Ma J."/>
        </authorList>
    </citation>
    <scope>NUCLEOTIDE SEQUENCE [LARGE SCALE GENOMIC DNA]</scope>
    <source>
        <strain evidence="2">PCU 347</strain>
    </source>
</reference>
<name>A0ABV8TR10_9ACTN</name>
<organism evidence="1 2">
    <name type="scientific">Streptomyces andamanensis</name>
    <dbReference type="NCBI Taxonomy" id="1565035"/>
    <lineage>
        <taxon>Bacteria</taxon>
        <taxon>Bacillati</taxon>
        <taxon>Actinomycetota</taxon>
        <taxon>Actinomycetes</taxon>
        <taxon>Kitasatosporales</taxon>
        <taxon>Streptomycetaceae</taxon>
        <taxon>Streptomyces</taxon>
    </lineage>
</organism>
<dbReference type="CDD" id="cd00161">
    <property type="entry name" value="beta-trefoil_Ricin-like"/>
    <property type="match status" value="1"/>
</dbReference>
<dbReference type="EMBL" id="JBHSDP010000029">
    <property type="protein sequence ID" value="MFC4333151.1"/>
    <property type="molecule type" value="Genomic_DNA"/>
</dbReference>
<protein>
    <submittedName>
        <fullName evidence="1">RICIN domain-containing protein</fullName>
    </submittedName>
</protein>
<proteinExistence type="predicted"/>
<accession>A0ABV8TR10</accession>
<evidence type="ECO:0000313" key="2">
    <source>
        <dbReference type="Proteomes" id="UP001595824"/>
    </source>
</evidence>
<comment type="caution">
    <text evidence="1">The sequence shown here is derived from an EMBL/GenBank/DDBJ whole genome shotgun (WGS) entry which is preliminary data.</text>
</comment>
<gene>
    <name evidence="1" type="ORF">ACFPC0_36400</name>
</gene>
<keyword evidence="2" id="KW-1185">Reference proteome</keyword>
<evidence type="ECO:0000313" key="1">
    <source>
        <dbReference type="EMBL" id="MFC4333151.1"/>
    </source>
</evidence>
<dbReference type="RefSeq" id="WP_381744496.1">
    <property type="nucleotide sequence ID" value="NZ_JBHSDP010000029.1"/>
</dbReference>